<keyword evidence="1" id="KW-0175">Coiled coil</keyword>
<feature type="compositionally biased region" description="Polar residues" evidence="2">
    <location>
        <begin position="429"/>
        <end position="453"/>
    </location>
</feature>
<dbReference type="VEuPathDB" id="TriTrypDB:BSAL_14230c"/>
<reference evidence="4" key="1">
    <citation type="submission" date="2015-09" db="EMBL/GenBank/DDBJ databases">
        <authorList>
            <consortium name="Pathogen Informatics"/>
        </authorList>
    </citation>
    <scope>NUCLEOTIDE SEQUENCE [LARGE SCALE GENOMIC DNA]</scope>
    <source>
        <strain evidence="4">Lake Konstanz</strain>
    </source>
</reference>
<feature type="compositionally biased region" description="Polar residues" evidence="2">
    <location>
        <begin position="512"/>
        <end position="522"/>
    </location>
</feature>
<evidence type="ECO:0000313" key="4">
    <source>
        <dbReference type="Proteomes" id="UP000051952"/>
    </source>
</evidence>
<dbReference type="EMBL" id="CYKH01001624">
    <property type="protein sequence ID" value="CUG88217.1"/>
    <property type="molecule type" value="Genomic_DNA"/>
</dbReference>
<dbReference type="PANTHER" id="PTHR23159">
    <property type="entry name" value="CENTROSOMAL PROTEIN 2"/>
    <property type="match status" value="1"/>
</dbReference>
<evidence type="ECO:0000256" key="1">
    <source>
        <dbReference type="SAM" id="Coils"/>
    </source>
</evidence>
<dbReference type="Pfam" id="PF09755">
    <property type="entry name" value="DUF2046"/>
    <property type="match status" value="1"/>
</dbReference>
<keyword evidence="4" id="KW-1185">Reference proteome</keyword>
<accession>A0A0S4JG85</accession>
<protein>
    <submittedName>
        <fullName evidence="3">Uncharacterized protein</fullName>
    </submittedName>
</protein>
<feature type="region of interest" description="Disordered" evidence="2">
    <location>
        <begin position="346"/>
        <end position="522"/>
    </location>
</feature>
<evidence type="ECO:0000256" key="2">
    <source>
        <dbReference type="SAM" id="MobiDB-lite"/>
    </source>
</evidence>
<proteinExistence type="predicted"/>
<dbReference type="AlphaFoldDB" id="A0A0S4JG85"/>
<name>A0A0S4JG85_BODSA</name>
<sequence>MSRSGTPRLLGGRYTPSVGMTDDELALELQRLDQENATLEDQVAKAMSAQKTLVAKVVHMQQVTETEEEAIANNLLKKVDQVKKEMRSNRQQIKAEEEYHKKLKAQIDQVRQEQEQMENMLEQEQEFVLHKLQRELLETSLRKSEIEKSLAEERRQYLELLHTQLSELSMHPSSSGGGGGSPSATHVSPSIALNSHATTTGRPVGGAGAVHARTSSDAITAASEISASFSDAVPSNVTSDVHMAPASLTGSVAASPSFATAGGWSMTPQRTATRTPEVRRRTIADLELEINHLLLEQSDYQRKAQAQEQQCTDLLNKLHDIQQGTFLDKARMVRLQEDLVRARTELENVQQMRPSSSSSLLLHRATPSSSDEPSTGTTPLHHQSLRDRTKEVLSTPRIDMNAMSIDGGRDGRPGARVRGSSVASDHRSVSPSLTSGYNSGVESQRGGDSSTFSGVPRLRGSSRVGDLRHHGRLFQSVPMVPIPTNAHGPVVHRQPQGQQGSSGQQLSASGVESASDSVTSPL</sequence>
<feature type="region of interest" description="Disordered" evidence="2">
    <location>
        <begin position="169"/>
        <end position="188"/>
    </location>
</feature>
<evidence type="ECO:0000313" key="3">
    <source>
        <dbReference type="EMBL" id="CUG88217.1"/>
    </source>
</evidence>
<feature type="coiled-coil region" evidence="1">
    <location>
        <begin position="22"/>
        <end position="154"/>
    </location>
</feature>
<dbReference type="PANTHER" id="PTHR23159:SF31">
    <property type="entry name" value="CENTROSOME-ASSOCIATED PROTEIN CEP250 ISOFORM X1"/>
    <property type="match status" value="1"/>
</dbReference>
<organism evidence="3 4">
    <name type="scientific">Bodo saltans</name>
    <name type="common">Flagellated protozoan</name>
    <dbReference type="NCBI Taxonomy" id="75058"/>
    <lineage>
        <taxon>Eukaryota</taxon>
        <taxon>Discoba</taxon>
        <taxon>Euglenozoa</taxon>
        <taxon>Kinetoplastea</taxon>
        <taxon>Metakinetoplastina</taxon>
        <taxon>Eubodonida</taxon>
        <taxon>Bodonidae</taxon>
        <taxon>Bodo</taxon>
    </lineage>
</organism>
<gene>
    <name evidence="3" type="ORF">BSAL_14230c</name>
</gene>
<feature type="compositionally biased region" description="Low complexity" evidence="2">
    <location>
        <begin position="494"/>
        <end position="510"/>
    </location>
</feature>
<dbReference type="InterPro" id="IPR019152">
    <property type="entry name" value="DUF2046"/>
</dbReference>
<dbReference type="Proteomes" id="UP000051952">
    <property type="component" value="Unassembled WGS sequence"/>
</dbReference>
<feature type="compositionally biased region" description="Polar residues" evidence="2">
    <location>
        <begin position="366"/>
        <end position="381"/>
    </location>
</feature>